<dbReference type="Gene3D" id="1.10.3580.10">
    <property type="entry name" value="ATP12 ATPase"/>
    <property type="match status" value="1"/>
</dbReference>
<protein>
    <submittedName>
        <fullName evidence="4">ATP12 family chaperone protein</fullName>
    </submittedName>
</protein>
<evidence type="ECO:0000256" key="2">
    <source>
        <dbReference type="ARBA" id="ARBA00022946"/>
    </source>
</evidence>
<dbReference type="RefSeq" id="WP_231816755.1">
    <property type="nucleotide sequence ID" value="NZ_JAJOZR010000019.1"/>
</dbReference>
<dbReference type="Gene3D" id="3.30.2180.10">
    <property type="entry name" value="ATP12-like"/>
    <property type="match status" value="1"/>
</dbReference>
<dbReference type="GO" id="GO:0043461">
    <property type="term" value="P:proton-transporting ATP synthase complex assembly"/>
    <property type="evidence" value="ECO:0007669"/>
    <property type="project" value="InterPro"/>
</dbReference>
<dbReference type="Pfam" id="PF07542">
    <property type="entry name" value="ATP12"/>
    <property type="match status" value="1"/>
</dbReference>
<accession>A0A9X1NXW1</accession>
<dbReference type="InterPro" id="IPR011419">
    <property type="entry name" value="ATP12_ATP_synth-F1-assembly"/>
</dbReference>
<dbReference type="PANTHER" id="PTHR21013:SF10">
    <property type="entry name" value="ATP SYNTHASE MITOCHONDRIAL F1 COMPLEX ASSEMBLY FACTOR 2"/>
    <property type="match status" value="1"/>
</dbReference>
<dbReference type="PANTHER" id="PTHR21013">
    <property type="entry name" value="ATP SYNTHASE MITOCHONDRIAL F1 COMPLEX ASSEMBLY FACTOR 2/ATP12 PROTEIN, MITOCHONDRIAL PRECURSOR"/>
    <property type="match status" value="1"/>
</dbReference>
<evidence type="ECO:0000313" key="5">
    <source>
        <dbReference type="Proteomes" id="UP001139089"/>
    </source>
</evidence>
<keyword evidence="5" id="KW-1185">Reference proteome</keyword>
<evidence type="ECO:0000256" key="1">
    <source>
        <dbReference type="ARBA" id="ARBA00008231"/>
    </source>
</evidence>
<reference evidence="4" key="1">
    <citation type="submission" date="2021-12" db="EMBL/GenBank/DDBJ databases">
        <authorList>
            <person name="Li Y."/>
        </authorList>
    </citation>
    <scope>NUCLEOTIDE SEQUENCE</scope>
    <source>
        <strain evidence="4">DKSPLA3</strain>
    </source>
</reference>
<dbReference type="InterPro" id="IPR023335">
    <property type="entry name" value="ATP12_ortho_dom_sf"/>
</dbReference>
<gene>
    <name evidence="4" type="ORF">LRX75_21930</name>
</gene>
<comment type="similarity">
    <text evidence="1">Belongs to the ATP12 family.</text>
</comment>
<keyword evidence="2" id="KW-0809">Transit peptide</keyword>
<organism evidence="4 5">
    <name type="scientific">Rhizobium quercicola</name>
    <dbReference type="NCBI Taxonomy" id="2901226"/>
    <lineage>
        <taxon>Bacteria</taxon>
        <taxon>Pseudomonadati</taxon>
        <taxon>Pseudomonadota</taxon>
        <taxon>Alphaproteobacteria</taxon>
        <taxon>Hyphomicrobiales</taxon>
        <taxon>Rhizobiaceae</taxon>
        <taxon>Rhizobium/Agrobacterium group</taxon>
        <taxon>Rhizobium</taxon>
    </lineage>
</organism>
<name>A0A9X1NXW1_9HYPH</name>
<proteinExistence type="inferred from homology"/>
<dbReference type="InterPro" id="IPR042272">
    <property type="entry name" value="ATP12_ATP_synth-F1-assembly_N"/>
</dbReference>
<dbReference type="Proteomes" id="UP001139089">
    <property type="component" value="Unassembled WGS sequence"/>
</dbReference>
<dbReference type="EMBL" id="JAJOZR010000019">
    <property type="protein sequence ID" value="MCD7111694.1"/>
    <property type="molecule type" value="Genomic_DNA"/>
</dbReference>
<evidence type="ECO:0000256" key="3">
    <source>
        <dbReference type="ARBA" id="ARBA00023186"/>
    </source>
</evidence>
<keyword evidence="3" id="KW-0143">Chaperone</keyword>
<dbReference type="AlphaFoldDB" id="A0A9X1NXW1"/>
<sequence>MSDIRDEFTNTFSDPDPVRRAQIQMLKPLPKRFYKEVSIGRSESNGFSILLDGRPIKTPAKQVLAAPTERLAELLAAEWEAQVETIDPGTMPVTRLVNSALDGVAKNIRGVFEDILNFAGTDMLCYRADQPEGLVARQQAQWDPILAWMSDAFGARFILAEGVIHQRQPQAAISAFAEALRAYATPLGLSAIHAMTTLTGSAILPLAIAERRLSVDEAWALAHLDEDWQIEHWGTDDEAFQRRELRWRDMQAANAVLDSLRTA</sequence>
<comment type="caution">
    <text evidence="4">The sequence shown here is derived from an EMBL/GenBank/DDBJ whole genome shotgun (WGS) entry which is preliminary data.</text>
</comment>
<dbReference type="SUPFAM" id="SSF160909">
    <property type="entry name" value="ATP12-like"/>
    <property type="match status" value="1"/>
</dbReference>
<evidence type="ECO:0000313" key="4">
    <source>
        <dbReference type="EMBL" id="MCD7111694.1"/>
    </source>
</evidence>